<dbReference type="AlphaFoldDB" id="A0A7K1Y1W1"/>
<keyword evidence="1" id="KW-0560">Oxidoreductase</keyword>
<dbReference type="InterPro" id="IPR015590">
    <property type="entry name" value="Aldehyde_DH_dom"/>
</dbReference>
<sequence>MHQETSAEALEVILHKAKTAATELKKMSARQRGSFMRTIGKEIELLGDKLIHTAMAESHLPEARLTGERARTIFQWQSYANAAELGTCLDLRIDTANPSRTPPKPDLRKMQVPIGPVAVFGASNFPFAFSTAGGDTACAVAAGCPVIVKAHPAHPKTAALMEQAILRAVEKCRFPEGTFAQIWDPGIEVAQALVSHPVIKAVAFTGSFTGGKALFDLANRRKDPIPVFAEMGSVNPVFILPGKLGADPAALAQQFAASVTLGVGQFCTNPGLAIGIEGPDLDQFIAALTQQVKAVAPANMLHAGIASNYHARRSQALQQPGVAAPGISDITPAEGQGLATVAVTDAATFLSNPVLHEEVFGPFSLVVKCAGAAEMLEIAGALQGQLTATLLATAGDLASNEELIHHVQDFCGRIIVNNFPTGVDVSLAMHHGGPFPASTDSRFTSVGADGIRRFSRPLCFQNWPDEFLPDELKNENPLDLWRVINNETTLEPVKS</sequence>
<evidence type="ECO:0000259" key="2">
    <source>
        <dbReference type="Pfam" id="PF00171"/>
    </source>
</evidence>
<evidence type="ECO:0000313" key="3">
    <source>
        <dbReference type="EMBL" id="MXV17009.1"/>
    </source>
</evidence>
<dbReference type="Pfam" id="PF00171">
    <property type="entry name" value="Aldedh"/>
    <property type="match status" value="1"/>
</dbReference>
<keyword evidence="4" id="KW-1185">Reference proteome</keyword>
<dbReference type="RefSeq" id="WP_160908020.1">
    <property type="nucleotide sequence ID" value="NZ_WVHS01000004.1"/>
</dbReference>
<dbReference type="InterPro" id="IPR016161">
    <property type="entry name" value="Ald_DH/histidinol_DH"/>
</dbReference>
<dbReference type="Gene3D" id="3.40.309.10">
    <property type="entry name" value="Aldehyde Dehydrogenase, Chain A, domain 2"/>
    <property type="match status" value="1"/>
</dbReference>
<dbReference type="InterPro" id="IPR016163">
    <property type="entry name" value="Ald_DH_C"/>
</dbReference>
<gene>
    <name evidence="3" type="ORF">GS398_17045</name>
</gene>
<evidence type="ECO:0000256" key="1">
    <source>
        <dbReference type="ARBA" id="ARBA00023002"/>
    </source>
</evidence>
<dbReference type="SUPFAM" id="SSF53720">
    <property type="entry name" value="ALDH-like"/>
    <property type="match status" value="1"/>
</dbReference>
<dbReference type="CDD" id="cd07129">
    <property type="entry name" value="ALDH_KGSADH"/>
    <property type="match status" value="1"/>
</dbReference>
<protein>
    <submittedName>
        <fullName evidence="3">Aldehyde dehydrogenase family protein</fullName>
    </submittedName>
</protein>
<dbReference type="EMBL" id="WVHS01000004">
    <property type="protein sequence ID" value="MXV17009.1"/>
    <property type="molecule type" value="Genomic_DNA"/>
</dbReference>
<dbReference type="InterPro" id="IPR016162">
    <property type="entry name" value="Ald_DH_N"/>
</dbReference>
<dbReference type="PANTHER" id="PTHR43353">
    <property type="entry name" value="SUCCINATE-SEMIALDEHYDE DEHYDROGENASE, MITOCHONDRIAL"/>
    <property type="match status" value="1"/>
</dbReference>
<dbReference type="GO" id="GO:0016620">
    <property type="term" value="F:oxidoreductase activity, acting on the aldehyde or oxo group of donors, NAD or NADP as acceptor"/>
    <property type="evidence" value="ECO:0007669"/>
    <property type="project" value="InterPro"/>
</dbReference>
<dbReference type="Gene3D" id="3.40.605.10">
    <property type="entry name" value="Aldehyde Dehydrogenase, Chain A, domain 1"/>
    <property type="match status" value="1"/>
</dbReference>
<dbReference type="Proteomes" id="UP000451233">
    <property type="component" value="Unassembled WGS sequence"/>
</dbReference>
<comment type="caution">
    <text evidence="3">The sequence shown here is derived from an EMBL/GenBank/DDBJ whole genome shotgun (WGS) entry which is preliminary data.</text>
</comment>
<organism evidence="3 4">
    <name type="scientific">Hufsiella ginkgonis</name>
    <dbReference type="NCBI Taxonomy" id="2695274"/>
    <lineage>
        <taxon>Bacteria</taxon>
        <taxon>Pseudomonadati</taxon>
        <taxon>Bacteroidota</taxon>
        <taxon>Sphingobacteriia</taxon>
        <taxon>Sphingobacteriales</taxon>
        <taxon>Sphingobacteriaceae</taxon>
        <taxon>Hufsiella</taxon>
    </lineage>
</organism>
<feature type="domain" description="Aldehyde dehydrogenase" evidence="2">
    <location>
        <begin position="4"/>
        <end position="433"/>
    </location>
</feature>
<reference evidence="3 4" key="1">
    <citation type="submission" date="2019-11" db="EMBL/GenBank/DDBJ databases">
        <title>Pedobacter sp. HMF7056 Genome sequencing and assembly.</title>
        <authorList>
            <person name="Kang H."/>
            <person name="Kim H."/>
            <person name="Joh K."/>
        </authorList>
    </citation>
    <scope>NUCLEOTIDE SEQUENCE [LARGE SCALE GENOMIC DNA]</scope>
    <source>
        <strain evidence="3 4">HMF7056</strain>
    </source>
</reference>
<dbReference type="InterPro" id="IPR044151">
    <property type="entry name" value="ALDH_KGSADH"/>
</dbReference>
<evidence type="ECO:0000313" key="4">
    <source>
        <dbReference type="Proteomes" id="UP000451233"/>
    </source>
</evidence>
<accession>A0A7K1Y1W1</accession>
<dbReference type="PANTHER" id="PTHR43353:SF3">
    <property type="entry name" value="ALDEHYDE DEHYDROGENASE-RELATED"/>
    <property type="match status" value="1"/>
</dbReference>
<name>A0A7K1Y1W1_9SPHI</name>
<proteinExistence type="predicted"/>
<dbReference type="InterPro" id="IPR050740">
    <property type="entry name" value="Aldehyde_DH_Superfamily"/>
</dbReference>